<evidence type="ECO:0000313" key="2">
    <source>
        <dbReference type="EMBL" id="MDQ0998179.1"/>
    </source>
</evidence>
<dbReference type="EMBL" id="JAUSZT010000003">
    <property type="protein sequence ID" value="MDQ0998179.1"/>
    <property type="molecule type" value="Genomic_DNA"/>
</dbReference>
<evidence type="ECO:0000256" key="1">
    <source>
        <dbReference type="SAM" id="SignalP"/>
    </source>
</evidence>
<protein>
    <submittedName>
        <fullName evidence="2">Uncharacterized protein</fullName>
    </submittedName>
</protein>
<name>A0ABU0SBP1_9HYPH</name>
<keyword evidence="3" id="KW-1185">Reference proteome</keyword>
<keyword evidence="1" id="KW-0732">Signal</keyword>
<sequence length="119" mass="12493">MHLLRSSMILLTTGFLAFAPVMTSHAFSIKGSLETEGEGGDISNKKFQRAAVLEAKAYICGTGTEASEAAMRAGMAETGLPEDIAVEVVSDLASGIIDNATKTGSKKMCETPEVQMSSF</sequence>
<feature type="chain" id="PRO_5046078045" evidence="1">
    <location>
        <begin position="27"/>
        <end position="119"/>
    </location>
</feature>
<comment type="caution">
    <text evidence="2">The sequence shown here is derived from an EMBL/GenBank/DDBJ whole genome shotgun (WGS) entry which is preliminary data.</text>
</comment>
<organism evidence="2 3">
    <name type="scientific">Phyllobacterium ifriqiyense</name>
    <dbReference type="NCBI Taxonomy" id="314238"/>
    <lineage>
        <taxon>Bacteria</taxon>
        <taxon>Pseudomonadati</taxon>
        <taxon>Pseudomonadota</taxon>
        <taxon>Alphaproteobacteria</taxon>
        <taxon>Hyphomicrobiales</taxon>
        <taxon>Phyllobacteriaceae</taxon>
        <taxon>Phyllobacterium</taxon>
    </lineage>
</organism>
<evidence type="ECO:0000313" key="3">
    <source>
        <dbReference type="Proteomes" id="UP001237780"/>
    </source>
</evidence>
<reference evidence="2 3" key="1">
    <citation type="submission" date="2023-07" db="EMBL/GenBank/DDBJ databases">
        <title>Comparative genomics of wheat-associated soil bacteria to identify genetic determinants of phenazine resistance.</title>
        <authorList>
            <person name="Mouncey N."/>
        </authorList>
    </citation>
    <scope>NUCLEOTIDE SEQUENCE [LARGE SCALE GENOMIC DNA]</scope>
    <source>
        <strain evidence="2 3">W4I11</strain>
    </source>
</reference>
<accession>A0ABU0SBP1</accession>
<feature type="signal peptide" evidence="1">
    <location>
        <begin position="1"/>
        <end position="26"/>
    </location>
</feature>
<proteinExistence type="predicted"/>
<gene>
    <name evidence="2" type="ORF">QFZ34_003361</name>
</gene>
<dbReference type="Proteomes" id="UP001237780">
    <property type="component" value="Unassembled WGS sequence"/>
</dbReference>